<dbReference type="Proteomes" id="UP000009328">
    <property type="component" value="Unassembled WGS sequence"/>
</dbReference>
<organism evidence="9 10">
    <name type="scientific">Wickerhamomyces ciferrii (strain ATCC 14091 / BCRC 22168 / CBS 111 / JCM 3599 / NBRC 0793 / NRRL Y-1031 F-60-10)</name>
    <name type="common">Yeast</name>
    <name type="synonym">Pichia ciferrii</name>
    <dbReference type="NCBI Taxonomy" id="1206466"/>
    <lineage>
        <taxon>Eukaryota</taxon>
        <taxon>Fungi</taxon>
        <taxon>Dikarya</taxon>
        <taxon>Ascomycota</taxon>
        <taxon>Saccharomycotina</taxon>
        <taxon>Saccharomycetes</taxon>
        <taxon>Phaffomycetales</taxon>
        <taxon>Wickerhamomycetaceae</taxon>
        <taxon>Wickerhamomyces</taxon>
    </lineage>
</organism>
<reference evidence="9 10" key="1">
    <citation type="journal article" date="2012" name="Eukaryot. Cell">
        <title>Draft genome sequence of Wickerhamomyces ciferrii NRRL Y-1031 F-60-10.</title>
        <authorList>
            <person name="Schneider J."/>
            <person name="Andrea H."/>
            <person name="Blom J."/>
            <person name="Jaenicke S."/>
            <person name="Ruckert C."/>
            <person name="Schorsch C."/>
            <person name="Szczepanowski R."/>
            <person name="Farwick M."/>
            <person name="Goesmann A."/>
            <person name="Puhler A."/>
            <person name="Schaffer S."/>
            <person name="Tauch A."/>
            <person name="Kohler T."/>
            <person name="Brinkrolf K."/>
        </authorList>
    </citation>
    <scope>NUCLEOTIDE SEQUENCE [LARGE SCALE GENOMIC DNA]</scope>
    <source>
        <strain evidence="10">ATCC 14091 / BCRC 22168 / CBS 111 / JCM 3599 / NBRC 0793 / NRRL Y-1031 F-60-10</strain>
    </source>
</reference>
<feature type="domain" description="SPX" evidence="8">
    <location>
        <begin position="1"/>
        <end position="143"/>
    </location>
</feature>
<comment type="subcellular location">
    <subcellularLocation>
        <location evidence="1">Vacuole membrane</location>
        <topology evidence="1">Multi-pass membrane protein</topology>
    </subcellularLocation>
</comment>
<comment type="caution">
    <text evidence="9">The sequence shown here is derived from an EMBL/GenBank/DDBJ whole genome shotgun (WGS) entry which is preliminary data.</text>
</comment>
<proteinExistence type="predicted"/>
<dbReference type="InterPro" id="IPR004331">
    <property type="entry name" value="SPX_dom"/>
</dbReference>
<sequence length="765" mass="88965">MKFGSQLQKKSVPEWKSYNIDYNHLKFKIRIITDQSQKINNTLLIKDLYNEFIEQIDMVNLFLNSKIGEIKRRIIYIENTIEHQIKPHNHEEFEIDIENYLYKISNDLQKISRFIMIQKTAIRKLLKKFTKYSNDQGELNLKINKYLISNSNSFIHLDLTGLYLELALIYDLIRADLQASISPSNSPTPTIPNNNNRRRSSYIDPSTILNKNEYFQYESIKEGNYLEKFLVHYDNLQELKLFLLANFYFVNQNVSETRQTIELKKQTSKLSLREIINKHSNSQEDLTLQDTNNSIYVNNQDNLVDDSTLLGLILDNEHTHHNNSNNIIEPGLIITNLNHTKRTILLSAIGGLRKISCVLMNDYEFLGNLLKSCLEGQSYKDFYSQNSLKLQSLSSLEKISIEWIYSKNVKPIYKFKFNETNFTNLNAMKTIYKDSNFKCWINLKSNIKINDLDLDQMEWTGENEFNSINFPYALLEVRWNLPNISHTVLDKLFDNHLIYNIDQSFNLLNYYKFTQNKLSMNPCPKWCEIFQKNLDIRKLPPRLTKIKNKSKLNLKQEEINGGAGSVSGESTVQFRYWNEFDNGSDFEQDDGGFLIDINDDSSQWGKNSIDWFLQKSLNLYNFLESFQSKEQIRPKGRLINDLEQGYGSLDSDLESINDDGYKNLQTSFFLSSLSLISSIISLLLTSISIGILTSIYNSKYEVEISTLVMGILIITMILSLFLGVLSICLIMNCDDRPGFNFWFSWIVFISVTIFIIGSIGSIFGI</sequence>
<dbReference type="EMBL" id="CAIF01000235">
    <property type="protein sequence ID" value="CCH46223.1"/>
    <property type="molecule type" value="Genomic_DNA"/>
</dbReference>
<dbReference type="STRING" id="1206466.K0KYR7"/>
<evidence type="ECO:0000259" key="8">
    <source>
        <dbReference type="PROSITE" id="PS51382"/>
    </source>
</evidence>
<keyword evidence="4 7" id="KW-1133">Transmembrane helix</keyword>
<feature type="compositionally biased region" description="Low complexity" evidence="6">
    <location>
        <begin position="183"/>
        <end position="195"/>
    </location>
</feature>
<feature type="transmembrane region" description="Helical" evidence="7">
    <location>
        <begin position="742"/>
        <end position="763"/>
    </location>
</feature>
<keyword evidence="3 7" id="KW-0812">Transmembrane</keyword>
<dbReference type="InParanoid" id="K0KYR7"/>
<dbReference type="GO" id="GO:0016237">
    <property type="term" value="P:microautophagy"/>
    <property type="evidence" value="ECO:0007669"/>
    <property type="project" value="TreeGrafter"/>
</dbReference>
<keyword evidence="5 7" id="KW-0472">Membrane</keyword>
<evidence type="ECO:0000256" key="7">
    <source>
        <dbReference type="SAM" id="Phobius"/>
    </source>
</evidence>
<feature type="transmembrane region" description="Helical" evidence="7">
    <location>
        <begin position="707"/>
        <end position="730"/>
    </location>
</feature>
<evidence type="ECO:0000256" key="5">
    <source>
        <dbReference type="ARBA" id="ARBA00023136"/>
    </source>
</evidence>
<dbReference type="HOGENOM" id="CLU_016933_0_0_1"/>
<dbReference type="GO" id="GO:0007034">
    <property type="term" value="P:vacuolar transport"/>
    <property type="evidence" value="ECO:0007669"/>
    <property type="project" value="TreeGrafter"/>
</dbReference>
<dbReference type="InterPro" id="IPR042267">
    <property type="entry name" value="VTC_sf"/>
</dbReference>
<feature type="region of interest" description="Disordered" evidence="6">
    <location>
        <begin position="183"/>
        <end position="202"/>
    </location>
</feature>
<name>K0KYR7_WICCF</name>
<protein>
    <submittedName>
        <fullName evidence="9">Vacuolar transporter chaperone 3</fullName>
    </submittedName>
</protein>
<evidence type="ECO:0000313" key="9">
    <source>
        <dbReference type="EMBL" id="CCH46223.1"/>
    </source>
</evidence>
<dbReference type="eggNOG" id="ENOG502QSRA">
    <property type="taxonomic scope" value="Eukaryota"/>
</dbReference>
<dbReference type="GO" id="GO:0006799">
    <property type="term" value="P:polyphosphate biosynthetic process"/>
    <property type="evidence" value="ECO:0007669"/>
    <property type="project" value="UniProtKB-ARBA"/>
</dbReference>
<dbReference type="PANTHER" id="PTHR46140:SF1">
    <property type="entry name" value="VACUOLAR TRANSPORTER CHAPERONE COMPLEX SUBUNIT 4-RELATED"/>
    <property type="match status" value="1"/>
</dbReference>
<dbReference type="PROSITE" id="PS51382">
    <property type="entry name" value="SPX"/>
    <property type="match status" value="1"/>
</dbReference>
<dbReference type="GO" id="GO:0033254">
    <property type="term" value="C:vacuolar transporter chaperone complex"/>
    <property type="evidence" value="ECO:0007669"/>
    <property type="project" value="TreeGrafter"/>
</dbReference>
<dbReference type="PANTHER" id="PTHR46140">
    <property type="entry name" value="VACUOLAR TRANSPORTER CHAPERONE 1-RELATED"/>
    <property type="match status" value="1"/>
</dbReference>
<dbReference type="GO" id="GO:0042144">
    <property type="term" value="P:vacuole fusion, non-autophagic"/>
    <property type="evidence" value="ECO:0007669"/>
    <property type="project" value="TreeGrafter"/>
</dbReference>
<dbReference type="FunCoup" id="K0KYR7">
    <property type="interactions" value="36"/>
</dbReference>
<dbReference type="GO" id="GO:0000329">
    <property type="term" value="C:fungal-type vacuole membrane"/>
    <property type="evidence" value="ECO:0007669"/>
    <property type="project" value="TreeGrafter"/>
</dbReference>
<feature type="transmembrane region" description="Helical" evidence="7">
    <location>
        <begin position="668"/>
        <end position="695"/>
    </location>
</feature>
<evidence type="ECO:0000256" key="4">
    <source>
        <dbReference type="ARBA" id="ARBA00022989"/>
    </source>
</evidence>
<dbReference type="AlphaFoldDB" id="K0KYR7"/>
<keyword evidence="10" id="KW-1185">Reference proteome</keyword>
<keyword evidence="2" id="KW-0926">Vacuole</keyword>
<evidence type="ECO:0000256" key="3">
    <source>
        <dbReference type="ARBA" id="ARBA00022692"/>
    </source>
</evidence>
<evidence type="ECO:0000256" key="6">
    <source>
        <dbReference type="SAM" id="MobiDB-lite"/>
    </source>
</evidence>
<evidence type="ECO:0000256" key="1">
    <source>
        <dbReference type="ARBA" id="ARBA00004128"/>
    </source>
</evidence>
<accession>K0KYR7</accession>
<dbReference type="Gene3D" id="3.20.100.30">
    <property type="entry name" value="VTC, catalytic tunnel domain"/>
    <property type="match status" value="1"/>
</dbReference>
<evidence type="ECO:0000313" key="10">
    <source>
        <dbReference type="Proteomes" id="UP000009328"/>
    </source>
</evidence>
<dbReference type="InterPro" id="IPR051572">
    <property type="entry name" value="VTC_Complex_Subunit"/>
</dbReference>
<gene>
    <name evidence="9" type="ORF">BN7_5814</name>
</gene>
<evidence type="ECO:0000256" key="2">
    <source>
        <dbReference type="ARBA" id="ARBA00022554"/>
    </source>
</evidence>
<dbReference type="CDD" id="cd14474">
    <property type="entry name" value="SPX_YDR089W"/>
    <property type="match status" value="1"/>
</dbReference>